<evidence type="ECO:0000313" key="2">
    <source>
        <dbReference type="EMBL" id="GAA3682077.1"/>
    </source>
</evidence>
<evidence type="ECO:0000256" key="1">
    <source>
        <dbReference type="SAM" id="MobiDB-lite"/>
    </source>
</evidence>
<protein>
    <submittedName>
        <fullName evidence="2">Uncharacterized protein</fullName>
    </submittedName>
</protein>
<sequence length="101" mass="10614">MAGTRGCRIQQRVPDMEDQGQLDDGQEDGREQRCDHDELRHGGAGLAAGAGPAVASGPAPDSAPVPHRHGLPQARDPADGLVEKRLEAGAGHREQGGHEDR</sequence>
<comment type="caution">
    <text evidence="2">The sequence shown here is derived from an EMBL/GenBank/DDBJ whole genome shotgun (WGS) entry which is preliminary data.</text>
</comment>
<feature type="compositionally biased region" description="Basic and acidic residues" evidence="1">
    <location>
        <begin position="27"/>
        <end position="41"/>
    </location>
</feature>
<name>A0ABP7C734_9MICC</name>
<feature type="compositionally biased region" description="Basic and acidic residues" evidence="1">
    <location>
        <begin position="76"/>
        <end position="101"/>
    </location>
</feature>
<organism evidence="2 3">
    <name type="scientific">Arthrobacter ginkgonis</name>
    <dbReference type="NCBI Taxonomy" id="1630594"/>
    <lineage>
        <taxon>Bacteria</taxon>
        <taxon>Bacillati</taxon>
        <taxon>Actinomycetota</taxon>
        <taxon>Actinomycetes</taxon>
        <taxon>Micrococcales</taxon>
        <taxon>Micrococcaceae</taxon>
        <taxon>Arthrobacter</taxon>
    </lineage>
</organism>
<feature type="compositionally biased region" description="Acidic residues" evidence="1">
    <location>
        <begin position="16"/>
        <end position="26"/>
    </location>
</feature>
<dbReference type="Proteomes" id="UP001500752">
    <property type="component" value="Unassembled WGS sequence"/>
</dbReference>
<keyword evidence="3" id="KW-1185">Reference proteome</keyword>
<feature type="region of interest" description="Disordered" evidence="1">
    <location>
        <begin position="1"/>
        <end position="101"/>
    </location>
</feature>
<dbReference type="EMBL" id="BAABEO010000012">
    <property type="protein sequence ID" value="GAA3682077.1"/>
    <property type="molecule type" value="Genomic_DNA"/>
</dbReference>
<reference evidence="3" key="1">
    <citation type="journal article" date="2019" name="Int. J. Syst. Evol. Microbiol.">
        <title>The Global Catalogue of Microorganisms (GCM) 10K type strain sequencing project: providing services to taxonomists for standard genome sequencing and annotation.</title>
        <authorList>
            <consortium name="The Broad Institute Genomics Platform"/>
            <consortium name="The Broad Institute Genome Sequencing Center for Infectious Disease"/>
            <person name="Wu L."/>
            <person name="Ma J."/>
        </authorList>
    </citation>
    <scope>NUCLEOTIDE SEQUENCE [LARGE SCALE GENOMIC DNA]</scope>
    <source>
        <strain evidence="3">JCM 30742</strain>
    </source>
</reference>
<accession>A0ABP7C734</accession>
<evidence type="ECO:0000313" key="3">
    <source>
        <dbReference type="Proteomes" id="UP001500752"/>
    </source>
</evidence>
<proteinExistence type="predicted"/>
<feature type="compositionally biased region" description="Low complexity" evidence="1">
    <location>
        <begin position="49"/>
        <end position="65"/>
    </location>
</feature>
<gene>
    <name evidence="2" type="ORF">GCM10023081_20210</name>
</gene>